<evidence type="ECO:0000256" key="3">
    <source>
        <dbReference type="ARBA" id="ARBA00022989"/>
    </source>
</evidence>
<evidence type="ECO:0000256" key="1">
    <source>
        <dbReference type="ARBA" id="ARBA00004370"/>
    </source>
</evidence>
<evidence type="ECO:0000259" key="6">
    <source>
        <dbReference type="Pfam" id="PF01094"/>
    </source>
</evidence>
<feature type="chain" id="PRO_5043684127" description="Receptor ligand binding region domain-containing protein" evidence="5">
    <location>
        <begin position="17"/>
        <end position="653"/>
    </location>
</feature>
<comment type="caution">
    <text evidence="7">The sequence shown here is derived from an EMBL/GenBank/DDBJ whole genome shotgun (WGS) entry which is preliminary data.</text>
</comment>
<gene>
    <name evidence="7" type="ORF">BSTOLATCC_MIC28</name>
</gene>
<evidence type="ECO:0000256" key="4">
    <source>
        <dbReference type="ARBA" id="ARBA00023136"/>
    </source>
</evidence>
<keyword evidence="3" id="KW-1133">Transmembrane helix</keyword>
<dbReference type="GO" id="GO:0016020">
    <property type="term" value="C:membrane"/>
    <property type="evidence" value="ECO:0007669"/>
    <property type="project" value="UniProtKB-SubCell"/>
</dbReference>
<proteinExistence type="predicted"/>
<feature type="signal peptide" evidence="5">
    <location>
        <begin position="1"/>
        <end position="16"/>
    </location>
</feature>
<keyword evidence="2" id="KW-0812">Transmembrane</keyword>
<dbReference type="SUPFAM" id="SSF53822">
    <property type="entry name" value="Periplasmic binding protein-like I"/>
    <property type="match status" value="2"/>
</dbReference>
<keyword evidence="8" id="KW-1185">Reference proteome</keyword>
<dbReference type="Proteomes" id="UP001162131">
    <property type="component" value="Unassembled WGS sequence"/>
</dbReference>
<dbReference type="EMBL" id="CAJZBQ010000001">
    <property type="protein sequence ID" value="CAG9309813.1"/>
    <property type="molecule type" value="Genomic_DNA"/>
</dbReference>
<keyword evidence="5" id="KW-0732">Signal</keyword>
<dbReference type="InterPro" id="IPR028082">
    <property type="entry name" value="Peripla_BP_I"/>
</dbReference>
<evidence type="ECO:0000256" key="5">
    <source>
        <dbReference type="SAM" id="SignalP"/>
    </source>
</evidence>
<name>A0AAU9I336_9CILI</name>
<accession>A0AAU9I336</accession>
<sequence>MRAINLVFCLIALTVSQLTVDICFSSFTNSNLTSNLAVLLQKKFPNQFSFNLVLIESIWDIEKLMNSPDIILDITFSTSLSKSLKEFSEENQSIIAEINKPTGIYSKWEFFTHSSWEDQAKALPSIISYLNWTTFIVISDEIYNDKDEIFNNLYDRDYRWFYFSNTNSKSNSDLFIRKVVKASGIRNIVILNHGESSKMLLKSLEKYNLLINGTGVVVGNEGSWGLYGNGAITYIESGLENADDYYNYESLAFIRFLNHVLKYSGNYDNLVLREFLEINTVNHHAAANFTIINIQNEQKIEVGEVSKGILYLSNNLTFPGNSLIIPNSPHTNIPIWMADGVTNPGFPDSSYTTSKIGAKFALDLAKSNHFLEGFEISVIHTDCGADVYDPTFSINCYSKLKSTPGVGYLTSLYPLVIIGNLNSMQYLNISIPSITEFSPTGFLGDKELFPSLMRMAGNDYYHVNVLADLMLIFGWKNVLLISENSTAALLTHQYIVEKLESSNINIANSQDDRIVMEGYSHENYHKYKDWMIKMKNLMVRPCIINFAPPGEFYLIEDLYDAGFRRGDIVFFIPNRIAFAFIYQPEKQIAKLSEMLYGGVIISEAEWLGDYGKAVYSDLIKVYPTNVPEFKCFNLMQHNYFCMGLNIPLKKEKM</sequence>
<dbReference type="AlphaFoldDB" id="A0AAU9I336"/>
<evidence type="ECO:0000313" key="8">
    <source>
        <dbReference type="Proteomes" id="UP001162131"/>
    </source>
</evidence>
<protein>
    <recommendedName>
        <fullName evidence="6">Receptor ligand binding region domain-containing protein</fullName>
    </recommendedName>
</protein>
<comment type="subcellular location">
    <subcellularLocation>
        <location evidence="1">Membrane</location>
    </subcellularLocation>
</comment>
<feature type="domain" description="Receptor ligand binding region" evidence="6">
    <location>
        <begin position="429"/>
        <end position="511"/>
    </location>
</feature>
<keyword evidence="4" id="KW-0472">Membrane</keyword>
<dbReference type="InterPro" id="IPR001828">
    <property type="entry name" value="ANF_lig-bd_rcpt"/>
</dbReference>
<dbReference type="Gene3D" id="3.40.50.2300">
    <property type="match status" value="2"/>
</dbReference>
<evidence type="ECO:0000313" key="7">
    <source>
        <dbReference type="EMBL" id="CAG9309813.1"/>
    </source>
</evidence>
<reference evidence="7" key="1">
    <citation type="submission" date="2021-09" db="EMBL/GenBank/DDBJ databases">
        <authorList>
            <consortium name="AG Swart"/>
            <person name="Singh M."/>
            <person name="Singh A."/>
            <person name="Seah K."/>
            <person name="Emmerich C."/>
        </authorList>
    </citation>
    <scope>NUCLEOTIDE SEQUENCE</scope>
    <source>
        <strain evidence="7">ATCC30299</strain>
    </source>
</reference>
<dbReference type="Pfam" id="PF01094">
    <property type="entry name" value="ANF_receptor"/>
    <property type="match status" value="1"/>
</dbReference>
<organism evidence="7 8">
    <name type="scientific">Blepharisma stoltei</name>
    <dbReference type="NCBI Taxonomy" id="1481888"/>
    <lineage>
        <taxon>Eukaryota</taxon>
        <taxon>Sar</taxon>
        <taxon>Alveolata</taxon>
        <taxon>Ciliophora</taxon>
        <taxon>Postciliodesmatophora</taxon>
        <taxon>Heterotrichea</taxon>
        <taxon>Heterotrichida</taxon>
        <taxon>Blepharismidae</taxon>
        <taxon>Blepharisma</taxon>
    </lineage>
</organism>
<evidence type="ECO:0000256" key="2">
    <source>
        <dbReference type="ARBA" id="ARBA00022692"/>
    </source>
</evidence>